<sequence>MLYASGEKPGWGTCWPSIQYDSGYFQQKGIPPNGTMFGVQQSIPKELPAQLDNNSCCVFKCHYADTLMHHKCFWGWGTKNCQLHVSSSM</sequence>
<reference evidence="1" key="1">
    <citation type="journal article" date="2023" name="Plant J.">
        <title>Genome sequences and population genomics provide insights into the demographic history, inbreeding, and mutation load of two 'living fossil' tree species of Dipteronia.</title>
        <authorList>
            <person name="Feng Y."/>
            <person name="Comes H.P."/>
            <person name="Chen J."/>
            <person name="Zhu S."/>
            <person name="Lu R."/>
            <person name="Zhang X."/>
            <person name="Li P."/>
            <person name="Qiu J."/>
            <person name="Olsen K.M."/>
            <person name="Qiu Y."/>
        </authorList>
    </citation>
    <scope>NUCLEOTIDE SEQUENCE</scope>
    <source>
        <strain evidence="1">KIB01</strain>
    </source>
</reference>
<gene>
    <name evidence="1" type="ORF">Ddye_013538</name>
</gene>
<keyword evidence="2" id="KW-1185">Reference proteome</keyword>
<comment type="caution">
    <text evidence="1">The sequence shown here is derived from an EMBL/GenBank/DDBJ whole genome shotgun (WGS) entry which is preliminary data.</text>
</comment>
<organism evidence="1 2">
    <name type="scientific">Dipteronia dyeriana</name>
    <dbReference type="NCBI Taxonomy" id="168575"/>
    <lineage>
        <taxon>Eukaryota</taxon>
        <taxon>Viridiplantae</taxon>
        <taxon>Streptophyta</taxon>
        <taxon>Embryophyta</taxon>
        <taxon>Tracheophyta</taxon>
        <taxon>Spermatophyta</taxon>
        <taxon>Magnoliopsida</taxon>
        <taxon>eudicotyledons</taxon>
        <taxon>Gunneridae</taxon>
        <taxon>Pentapetalae</taxon>
        <taxon>rosids</taxon>
        <taxon>malvids</taxon>
        <taxon>Sapindales</taxon>
        <taxon>Sapindaceae</taxon>
        <taxon>Hippocastanoideae</taxon>
        <taxon>Acereae</taxon>
        <taxon>Dipteronia</taxon>
    </lineage>
</organism>
<accession>A0AAE0CJP4</accession>
<dbReference type="AlphaFoldDB" id="A0AAE0CJP4"/>
<evidence type="ECO:0000313" key="1">
    <source>
        <dbReference type="EMBL" id="KAK2653682.1"/>
    </source>
</evidence>
<evidence type="ECO:0000313" key="2">
    <source>
        <dbReference type="Proteomes" id="UP001280121"/>
    </source>
</evidence>
<name>A0AAE0CJP4_9ROSI</name>
<dbReference type="Proteomes" id="UP001280121">
    <property type="component" value="Unassembled WGS sequence"/>
</dbReference>
<proteinExistence type="predicted"/>
<dbReference type="EMBL" id="JANJYI010000004">
    <property type="protein sequence ID" value="KAK2653682.1"/>
    <property type="molecule type" value="Genomic_DNA"/>
</dbReference>
<protein>
    <submittedName>
        <fullName evidence="1">Uncharacterized protein</fullName>
    </submittedName>
</protein>